<proteinExistence type="predicted"/>
<organism evidence="2 3">
    <name type="scientific">Recurvomyces mirabilis</name>
    <dbReference type="NCBI Taxonomy" id="574656"/>
    <lineage>
        <taxon>Eukaryota</taxon>
        <taxon>Fungi</taxon>
        <taxon>Dikarya</taxon>
        <taxon>Ascomycota</taxon>
        <taxon>Pezizomycotina</taxon>
        <taxon>Dothideomycetes</taxon>
        <taxon>Dothideomycetidae</taxon>
        <taxon>Mycosphaerellales</taxon>
        <taxon>Teratosphaeriaceae</taxon>
        <taxon>Recurvomyces</taxon>
    </lineage>
</organism>
<accession>A0AAE0WXR1</accession>
<evidence type="ECO:0000256" key="1">
    <source>
        <dbReference type="SAM" id="MobiDB-lite"/>
    </source>
</evidence>
<sequence>MARVPFAPLDNPRLQHLASAKNRQNGLSSQKSSLSGKASMSSLSKTTLQSPSKRQFDPSSTFDDYDSENIDPSVFSSPSKKSKNAAFNFSLTPVKAMPPPAVPARLATPIRANMSSTRTPMTAPAGRSPKRKIAGISKNRRVSAPFTRIEPPFASRGSSLPFSLDAALSGTFSTPAAPAAKSAGATIQESMPKGWFFEIYEDSPEEEASNLMEHSTLTLDLSSDEESSKKTRDDRGKENTPPVGYDAPAASRAVEASVGAPRQIKKTGIIRRKIVGDDMDDGERSPLSELETDPFFPEGLDKESHVIVDGTPEKTAGPSKVDITALFTAPQAEVESVKDEAASSMPVVNADGDLKGEIIVFEDDASTIIEPASEPPAATETTKSTKVEIEIYDENTVPVATM</sequence>
<evidence type="ECO:0000313" key="2">
    <source>
        <dbReference type="EMBL" id="KAK3679899.1"/>
    </source>
</evidence>
<reference evidence="2" key="1">
    <citation type="submission" date="2023-07" db="EMBL/GenBank/DDBJ databases">
        <title>Black Yeasts Isolated from many extreme environments.</title>
        <authorList>
            <person name="Coleine C."/>
            <person name="Stajich J.E."/>
            <person name="Selbmann L."/>
        </authorList>
    </citation>
    <scope>NUCLEOTIDE SEQUENCE</scope>
    <source>
        <strain evidence="2">CCFEE 5485</strain>
    </source>
</reference>
<dbReference type="AlphaFoldDB" id="A0AAE0WXR1"/>
<evidence type="ECO:0000313" key="3">
    <source>
        <dbReference type="Proteomes" id="UP001274830"/>
    </source>
</evidence>
<evidence type="ECO:0008006" key="4">
    <source>
        <dbReference type="Google" id="ProtNLM"/>
    </source>
</evidence>
<feature type="region of interest" description="Disordered" evidence="1">
    <location>
        <begin position="206"/>
        <end position="247"/>
    </location>
</feature>
<keyword evidence="3" id="KW-1185">Reference proteome</keyword>
<feature type="compositionally biased region" description="Low complexity" evidence="1">
    <location>
        <begin position="27"/>
        <end position="45"/>
    </location>
</feature>
<gene>
    <name evidence="2" type="ORF">LTR78_000276</name>
</gene>
<comment type="caution">
    <text evidence="2">The sequence shown here is derived from an EMBL/GenBank/DDBJ whole genome shotgun (WGS) entry which is preliminary data.</text>
</comment>
<feature type="compositionally biased region" description="Basic and acidic residues" evidence="1">
    <location>
        <begin position="226"/>
        <end position="238"/>
    </location>
</feature>
<protein>
    <recommendedName>
        <fullName evidence="4">Thymidylate kinase protein</fullName>
    </recommendedName>
</protein>
<feature type="region of interest" description="Disordered" evidence="1">
    <location>
        <begin position="1"/>
        <end position="81"/>
    </location>
</feature>
<name>A0AAE0WXR1_9PEZI</name>
<dbReference type="Proteomes" id="UP001274830">
    <property type="component" value="Unassembled WGS sequence"/>
</dbReference>
<feature type="compositionally biased region" description="Polar residues" evidence="1">
    <location>
        <begin position="46"/>
        <end position="62"/>
    </location>
</feature>
<dbReference type="EMBL" id="JAUTXT010000001">
    <property type="protein sequence ID" value="KAK3679899.1"/>
    <property type="molecule type" value="Genomic_DNA"/>
</dbReference>
<feature type="region of interest" description="Disordered" evidence="1">
    <location>
        <begin position="277"/>
        <end position="298"/>
    </location>
</feature>